<dbReference type="CDD" id="cd04301">
    <property type="entry name" value="NAT_SF"/>
    <property type="match status" value="1"/>
</dbReference>
<keyword evidence="3" id="KW-1185">Reference proteome</keyword>
<dbReference type="PANTHER" id="PTHR31143">
    <property type="match status" value="1"/>
</dbReference>
<evidence type="ECO:0000313" key="2">
    <source>
        <dbReference type="EMBL" id="MBC5636998.1"/>
    </source>
</evidence>
<dbReference type="InterPro" id="IPR016181">
    <property type="entry name" value="Acyl_CoA_acyltransferase"/>
</dbReference>
<dbReference type="RefSeq" id="WP_186869717.1">
    <property type="nucleotide sequence ID" value="NZ_JACOOL010000006.1"/>
</dbReference>
<comment type="caution">
    <text evidence="2">The sequence shown here is derived from an EMBL/GenBank/DDBJ whole genome shotgun (WGS) entry which is preliminary data.</text>
</comment>
<reference evidence="2" key="1">
    <citation type="submission" date="2020-08" db="EMBL/GenBank/DDBJ databases">
        <title>Genome public.</title>
        <authorList>
            <person name="Liu C."/>
            <person name="Sun Q."/>
        </authorList>
    </citation>
    <scope>NUCLEOTIDE SEQUENCE</scope>
    <source>
        <strain evidence="2">BX22</strain>
    </source>
</reference>
<dbReference type="PANTHER" id="PTHR31143:SF2">
    <property type="entry name" value="FR47-LIKE DOMAIN-CONTAINING PROTEIN-RELATED"/>
    <property type="match status" value="1"/>
</dbReference>
<gene>
    <name evidence="2" type="ORF">H8S33_09285</name>
</gene>
<feature type="domain" description="N-acetyltransferase" evidence="1">
    <location>
        <begin position="128"/>
        <end position="273"/>
    </location>
</feature>
<organism evidence="2 3">
    <name type="scientific">Ornithinibacillus hominis</name>
    <dbReference type="NCBI Taxonomy" id="2763055"/>
    <lineage>
        <taxon>Bacteria</taxon>
        <taxon>Bacillati</taxon>
        <taxon>Bacillota</taxon>
        <taxon>Bacilli</taxon>
        <taxon>Bacillales</taxon>
        <taxon>Bacillaceae</taxon>
        <taxon>Ornithinibacillus</taxon>
    </lineage>
</organism>
<dbReference type="GO" id="GO:0016747">
    <property type="term" value="F:acyltransferase activity, transferring groups other than amino-acyl groups"/>
    <property type="evidence" value="ECO:0007669"/>
    <property type="project" value="InterPro"/>
</dbReference>
<dbReference type="InterPro" id="IPR027365">
    <property type="entry name" value="GNAT_acetyltra_YdfB-like"/>
</dbReference>
<protein>
    <submittedName>
        <fullName evidence="2">GNAT family N-acetyltransferase</fullName>
    </submittedName>
</protein>
<proteinExistence type="predicted"/>
<evidence type="ECO:0000259" key="1">
    <source>
        <dbReference type="PROSITE" id="PS51186"/>
    </source>
</evidence>
<dbReference type="Gene3D" id="3.40.630.30">
    <property type="match status" value="1"/>
</dbReference>
<dbReference type="Gene3D" id="3.40.630.110">
    <property type="entry name" value="GNAT acetyltransferase-like"/>
    <property type="match status" value="1"/>
</dbReference>
<dbReference type="InterPro" id="IPR042573">
    <property type="entry name" value="GNAT_acetyltra_N"/>
</dbReference>
<evidence type="ECO:0000313" key="3">
    <source>
        <dbReference type="Proteomes" id="UP000637359"/>
    </source>
</evidence>
<dbReference type="InterPro" id="IPR000182">
    <property type="entry name" value="GNAT_dom"/>
</dbReference>
<accession>A0A923RIW1</accession>
<dbReference type="Proteomes" id="UP000637359">
    <property type="component" value="Unassembled WGS sequence"/>
</dbReference>
<dbReference type="EMBL" id="JACOOL010000006">
    <property type="protein sequence ID" value="MBC5636998.1"/>
    <property type="molecule type" value="Genomic_DNA"/>
</dbReference>
<dbReference type="PROSITE" id="PS51186">
    <property type="entry name" value="GNAT"/>
    <property type="match status" value="1"/>
</dbReference>
<dbReference type="AlphaFoldDB" id="A0A923RIW1"/>
<dbReference type="Pfam" id="PF12746">
    <property type="entry name" value="GNAT_acetyltran"/>
    <property type="match status" value="1"/>
</dbReference>
<name>A0A923RIW1_9BACI</name>
<sequence length="369" mass="42874">MIFELENSDYDKIPKLIENTNHELSIDAVITGNVPGKIYVDNVIEPSSTLIVTPECNVVADNANNHLFNGEIKKKLHFFDPVTCDSKEWERKIHDIHCNVAMKKYKRRYYQFDELLYDDFLEDLDEKYTLEYVYSDNLEQIQYENSKAIKDWYIFSNIHDVKDYCLGSYIRTGNKIVCWCLVDCIVGDRIEIGITTHKDFRRKGLGSICCAATVSACISNGIKEIGWHCVDSNIGSYTIAEKVGFKKIKEYSCFTPYPPIENVTDLYNEQWSEWALHYEKMNGMESVYYEQAAKCWGYANNMEKTMQNIKCLAETKPKFLNKGFLDFGGFASFQERIEWKNFIKTPDSRGKQQEITWLSKITLKLVGAR</sequence>
<dbReference type="SUPFAM" id="SSF55729">
    <property type="entry name" value="Acyl-CoA N-acyltransferases (Nat)"/>
    <property type="match status" value="1"/>
</dbReference>